<proteinExistence type="predicted"/>
<evidence type="ECO:0008006" key="6">
    <source>
        <dbReference type="Google" id="ProtNLM"/>
    </source>
</evidence>
<gene>
    <name evidence="4" type="ORF">Tco_0657281</name>
</gene>
<evidence type="ECO:0000256" key="1">
    <source>
        <dbReference type="SAM" id="MobiDB-lite"/>
    </source>
</evidence>
<feature type="transmembrane region" description="Helical" evidence="2">
    <location>
        <begin position="57"/>
        <end position="77"/>
    </location>
</feature>
<feature type="compositionally biased region" description="Basic and acidic residues" evidence="1">
    <location>
        <begin position="136"/>
        <end position="163"/>
    </location>
</feature>
<reference evidence="4" key="2">
    <citation type="submission" date="2022-01" db="EMBL/GenBank/DDBJ databases">
        <authorList>
            <person name="Yamashiro T."/>
            <person name="Shiraishi A."/>
            <person name="Satake H."/>
            <person name="Nakayama K."/>
        </authorList>
    </citation>
    <scope>NUCLEOTIDE SEQUENCE</scope>
</reference>
<feature type="compositionally biased region" description="Basic and acidic residues" evidence="1">
    <location>
        <begin position="96"/>
        <end position="128"/>
    </location>
</feature>
<accession>A0ABQ4XBR1</accession>
<name>A0ABQ4XBR1_9ASTR</name>
<feature type="signal peptide" evidence="3">
    <location>
        <begin position="1"/>
        <end position="21"/>
    </location>
</feature>
<dbReference type="EMBL" id="BQNB010009364">
    <property type="protein sequence ID" value="GJS62497.1"/>
    <property type="molecule type" value="Genomic_DNA"/>
</dbReference>
<organism evidence="4 5">
    <name type="scientific">Tanacetum coccineum</name>
    <dbReference type="NCBI Taxonomy" id="301880"/>
    <lineage>
        <taxon>Eukaryota</taxon>
        <taxon>Viridiplantae</taxon>
        <taxon>Streptophyta</taxon>
        <taxon>Embryophyta</taxon>
        <taxon>Tracheophyta</taxon>
        <taxon>Spermatophyta</taxon>
        <taxon>Magnoliopsida</taxon>
        <taxon>eudicotyledons</taxon>
        <taxon>Gunneridae</taxon>
        <taxon>Pentapetalae</taxon>
        <taxon>asterids</taxon>
        <taxon>campanulids</taxon>
        <taxon>Asterales</taxon>
        <taxon>Asteraceae</taxon>
        <taxon>Asteroideae</taxon>
        <taxon>Anthemideae</taxon>
        <taxon>Anthemidinae</taxon>
        <taxon>Tanacetum</taxon>
    </lineage>
</organism>
<feature type="chain" id="PRO_5045513087" description="Transmembrane protein" evidence="3">
    <location>
        <begin position="22"/>
        <end position="193"/>
    </location>
</feature>
<keyword evidence="2" id="KW-0472">Membrane</keyword>
<reference evidence="4" key="1">
    <citation type="journal article" date="2022" name="Int. J. Mol. Sci.">
        <title>Draft Genome of Tanacetum Coccineum: Genomic Comparison of Closely Related Tanacetum-Family Plants.</title>
        <authorList>
            <person name="Yamashiro T."/>
            <person name="Shiraishi A."/>
            <person name="Nakayama K."/>
            <person name="Satake H."/>
        </authorList>
    </citation>
    <scope>NUCLEOTIDE SEQUENCE</scope>
</reference>
<feature type="region of interest" description="Disordered" evidence="1">
    <location>
        <begin position="96"/>
        <end position="193"/>
    </location>
</feature>
<keyword evidence="5" id="KW-1185">Reference proteome</keyword>
<sequence length="193" mass="22358">MGCLLCFHALLCMLWLPFVLPCCCLPVVVCLLACSFRILPAARVCLCLPARFDLPALRAYACLVLLVLCVVCLYDPYGVMLRLSLGRVFSERRERASRSGARENESEKTIEHNDKKEQKTEQRESNERKRSRRRARQLETKERGKRETGASQRENESRHDKRDKPRRNAGATSAGRERDGSRERAERKHEQRR</sequence>
<keyword evidence="2" id="KW-1133">Transmembrane helix</keyword>
<comment type="caution">
    <text evidence="4">The sequence shown here is derived from an EMBL/GenBank/DDBJ whole genome shotgun (WGS) entry which is preliminary data.</text>
</comment>
<keyword evidence="2" id="KW-0812">Transmembrane</keyword>
<dbReference type="Proteomes" id="UP001151760">
    <property type="component" value="Unassembled WGS sequence"/>
</dbReference>
<evidence type="ECO:0000256" key="2">
    <source>
        <dbReference type="SAM" id="Phobius"/>
    </source>
</evidence>
<evidence type="ECO:0000313" key="4">
    <source>
        <dbReference type="EMBL" id="GJS62497.1"/>
    </source>
</evidence>
<protein>
    <recommendedName>
        <fullName evidence="6">Transmembrane protein</fullName>
    </recommendedName>
</protein>
<evidence type="ECO:0000313" key="5">
    <source>
        <dbReference type="Proteomes" id="UP001151760"/>
    </source>
</evidence>
<evidence type="ECO:0000256" key="3">
    <source>
        <dbReference type="SAM" id="SignalP"/>
    </source>
</evidence>
<feature type="compositionally biased region" description="Basic and acidic residues" evidence="1">
    <location>
        <begin position="175"/>
        <end position="193"/>
    </location>
</feature>
<keyword evidence="3" id="KW-0732">Signal</keyword>